<protein>
    <submittedName>
        <fullName evidence="2">Uncharacterized protein</fullName>
    </submittedName>
</protein>
<name>A0A439D5D5_9PEZI</name>
<evidence type="ECO:0000256" key="1">
    <source>
        <dbReference type="SAM" id="Phobius"/>
    </source>
</evidence>
<comment type="caution">
    <text evidence="2">The sequence shown here is derived from an EMBL/GenBank/DDBJ whole genome shotgun (WGS) entry which is preliminary data.</text>
</comment>
<keyword evidence="1" id="KW-0472">Membrane</keyword>
<dbReference type="AlphaFoldDB" id="A0A439D5D5"/>
<gene>
    <name evidence="2" type="ORF">EKO27_g5475</name>
</gene>
<dbReference type="STRING" id="363999.A0A439D5D5"/>
<organism evidence="2 3">
    <name type="scientific">Xylaria grammica</name>
    <dbReference type="NCBI Taxonomy" id="363999"/>
    <lineage>
        <taxon>Eukaryota</taxon>
        <taxon>Fungi</taxon>
        <taxon>Dikarya</taxon>
        <taxon>Ascomycota</taxon>
        <taxon>Pezizomycotina</taxon>
        <taxon>Sordariomycetes</taxon>
        <taxon>Xylariomycetidae</taxon>
        <taxon>Xylariales</taxon>
        <taxon>Xylariaceae</taxon>
        <taxon>Xylaria</taxon>
    </lineage>
</organism>
<accession>A0A439D5D5</accession>
<sequence length="430" mass="49141">MTHNWNNSALENLALPSTQVTVTQESTFEDPTFNLPWYPWWVLEQIRKQPERLVRCLPDYTPDKDPTAAIHVVWNQIRTAGLTSGPRSIDDITDLLITQKLVNTENSYEAVLSAKDLVFCIIGLQTMLYQPYFDVSAPGGYRIFDEMGGYQGSTRLCLNQSPDSGTRSLPDFLLGFGMMLPPPHYCASDNDDDRQFFNQIKTITPDDVDAHILSRLCGLKIQWVDSLSCHLELDKHSSTLFIYRYPSFCVSSIQQHELSNTIEGQKSVLHSCGSDGNGTLPWAKKEDVTGLLREILLSYRVIFGQNRRSRTVFRKLRPFASIPRHGQDQSLGEFCGKKRFNCPLKLVEQEEYDLAIDFPHLQSRMAQLCGYASRKKPRSLRRLWQDRRDSPAWLAYWSALAFGLMGLLLVLVQTVFQILQYVDQVQSDTN</sequence>
<keyword evidence="1" id="KW-1133">Transmembrane helix</keyword>
<reference evidence="2 3" key="1">
    <citation type="submission" date="2018-12" db="EMBL/GenBank/DDBJ databases">
        <title>Draft genome sequence of Xylaria grammica IHI A82.</title>
        <authorList>
            <person name="Buettner E."/>
            <person name="Kellner H."/>
        </authorList>
    </citation>
    <scope>NUCLEOTIDE SEQUENCE [LARGE SCALE GENOMIC DNA]</scope>
    <source>
        <strain evidence="2 3">IHI A82</strain>
    </source>
</reference>
<evidence type="ECO:0000313" key="2">
    <source>
        <dbReference type="EMBL" id="RWA09611.1"/>
    </source>
</evidence>
<keyword evidence="3" id="KW-1185">Reference proteome</keyword>
<dbReference type="EMBL" id="RYZI01000146">
    <property type="protein sequence ID" value="RWA09611.1"/>
    <property type="molecule type" value="Genomic_DNA"/>
</dbReference>
<evidence type="ECO:0000313" key="3">
    <source>
        <dbReference type="Proteomes" id="UP000286045"/>
    </source>
</evidence>
<dbReference type="Proteomes" id="UP000286045">
    <property type="component" value="Unassembled WGS sequence"/>
</dbReference>
<feature type="transmembrane region" description="Helical" evidence="1">
    <location>
        <begin position="393"/>
        <end position="412"/>
    </location>
</feature>
<proteinExistence type="predicted"/>
<keyword evidence="1" id="KW-0812">Transmembrane</keyword>